<dbReference type="Proteomes" id="UP000602510">
    <property type="component" value="Unassembled WGS sequence"/>
</dbReference>
<sequence>MLHRWRVAAAYNHVNVGALGHNTIQISLRFADSAPPPLLVQARMNTDAETGQHAKHLLVRSDARWRDGICHLLQLQPTEVQRTLDALHCAESRSVFTTDMRVTSTTIKNNIPPRRASLKTVEVDGGSSIRVTDL</sequence>
<organism evidence="1 2">
    <name type="scientific">Phytophthora infestans</name>
    <name type="common">Potato late blight agent</name>
    <name type="synonym">Botrytis infestans</name>
    <dbReference type="NCBI Taxonomy" id="4787"/>
    <lineage>
        <taxon>Eukaryota</taxon>
        <taxon>Sar</taxon>
        <taxon>Stramenopiles</taxon>
        <taxon>Oomycota</taxon>
        <taxon>Peronosporomycetes</taxon>
        <taxon>Peronosporales</taxon>
        <taxon>Peronosporaceae</taxon>
        <taxon>Phytophthora</taxon>
    </lineage>
</organism>
<comment type="caution">
    <text evidence="1">The sequence shown here is derived from an EMBL/GenBank/DDBJ whole genome shotgun (WGS) entry which is preliminary data.</text>
</comment>
<keyword evidence="2" id="KW-1185">Reference proteome</keyword>
<accession>A0A833WGT5</accession>
<evidence type="ECO:0000313" key="1">
    <source>
        <dbReference type="EMBL" id="KAF4041493.1"/>
    </source>
</evidence>
<reference evidence="1" key="1">
    <citation type="submission" date="2020-04" db="EMBL/GenBank/DDBJ databases">
        <title>Hybrid Assembly of Korean Phytophthora infestans isolates.</title>
        <authorList>
            <person name="Prokchorchik M."/>
            <person name="Lee Y."/>
            <person name="Seo J."/>
            <person name="Cho J.-H."/>
            <person name="Park Y.-E."/>
            <person name="Jang D.-C."/>
            <person name="Im J.-S."/>
            <person name="Choi J.-G."/>
            <person name="Park H.-J."/>
            <person name="Lee G.-B."/>
            <person name="Lee Y.-G."/>
            <person name="Hong S.-Y."/>
            <person name="Cho K."/>
            <person name="Sohn K.H."/>
        </authorList>
    </citation>
    <scope>NUCLEOTIDE SEQUENCE</scope>
    <source>
        <strain evidence="1">KR_1_A1</strain>
    </source>
</reference>
<gene>
    <name evidence="1" type="ORF">GN244_ATG06262</name>
</gene>
<evidence type="ECO:0000313" key="2">
    <source>
        <dbReference type="Proteomes" id="UP000602510"/>
    </source>
</evidence>
<dbReference type="AlphaFoldDB" id="A0A833WGT5"/>
<dbReference type="EMBL" id="WSZM01000123">
    <property type="protein sequence ID" value="KAF4041493.1"/>
    <property type="molecule type" value="Genomic_DNA"/>
</dbReference>
<proteinExistence type="predicted"/>
<name>A0A833WGT5_PHYIN</name>
<protein>
    <submittedName>
        <fullName evidence="1">Uncharacterized protein</fullName>
    </submittedName>
</protein>